<dbReference type="STRING" id="1447883.A0A2B7XP05"/>
<keyword evidence="3" id="KW-1185">Reference proteome</keyword>
<feature type="transmembrane region" description="Helical" evidence="1">
    <location>
        <begin position="6"/>
        <end position="26"/>
    </location>
</feature>
<dbReference type="EMBL" id="PDNA01000140">
    <property type="protein sequence ID" value="PGH10896.1"/>
    <property type="molecule type" value="Genomic_DNA"/>
</dbReference>
<accession>A0A2B7XP05</accession>
<proteinExistence type="predicted"/>
<sequence length="51" mass="5238">MGPLGIITIVVSAIRVGGVGALKALIGRARESRATAEQELLTSTSDNVCEL</sequence>
<dbReference type="Proteomes" id="UP000224634">
    <property type="component" value="Unassembled WGS sequence"/>
</dbReference>
<evidence type="ECO:0000256" key="1">
    <source>
        <dbReference type="SAM" id="Phobius"/>
    </source>
</evidence>
<reference evidence="2" key="1">
    <citation type="submission" date="2017-10" db="EMBL/GenBank/DDBJ databases">
        <title>Comparative genomics in systemic dimorphic fungi from Ajellomycetaceae.</title>
        <authorList>
            <person name="Munoz J.F."/>
            <person name="Mcewen J.G."/>
            <person name="Clay O.K."/>
            <person name="Cuomo C.A."/>
        </authorList>
    </citation>
    <scope>NUCLEOTIDE SEQUENCE [LARGE SCALE GENOMIC DNA]</scope>
    <source>
        <strain evidence="2">UAMH7299</strain>
    </source>
</reference>
<keyword evidence="1" id="KW-0472">Membrane</keyword>
<keyword evidence="1" id="KW-1133">Transmembrane helix</keyword>
<protein>
    <submittedName>
        <fullName evidence="2">Uncharacterized protein</fullName>
    </submittedName>
</protein>
<dbReference type="AlphaFoldDB" id="A0A2B7XP05"/>
<dbReference type="OrthoDB" id="4195095at2759"/>
<keyword evidence="1" id="KW-0812">Transmembrane</keyword>
<gene>
    <name evidence="2" type="ORF">AJ80_07339</name>
</gene>
<name>A0A2B7XP05_POLH7</name>
<evidence type="ECO:0000313" key="2">
    <source>
        <dbReference type="EMBL" id="PGH10896.1"/>
    </source>
</evidence>
<evidence type="ECO:0000313" key="3">
    <source>
        <dbReference type="Proteomes" id="UP000224634"/>
    </source>
</evidence>
<comment type="caution">
    <text evidence="2">The sequence shown here is derived from an EMBL/GenBank/DDBJ whole genome shotgun (WGS) entry which is preliminary data.</text>
</comment>
<organism evidence="2 3">
    <name type="scientific">Polytolypa hystricis (strain UAMH7299)</name>
    <dbReference type="NCBI Taxonomy" id="1447883"/>
    <lineage>
        <taxon>Eukaryota</taxon>
        <taxon>Fungi</taxon>
        <taxon>Dikarya</taxon>
        <taxon>Ascomycota</taxon>
        <taxon>Pezizomycotina</taxon>
        <taxon>Eurotiomycetes</taxon>
        <taxon>Eurotiomycetidae</taxon>
        <taxon>Onygenales</taxon>
        <taxon>Onygenales incertae sedis</taxon>
        <taxon>Polytolypa</taxon>
    </lineage>
</organism>